<dbReference type="STRING" id="1844006.PhaeoP97_00667"/>
<reference evidence="3" key="1">
    <citation type="submission" date="2016-07" db="EMBL/GenBank/DDBJ databases">
        <title>Phaeobacter portensis sp. nov., a tropodithietic acid producing bacterium isolated from a German harbor.</title>
        <authorList>
            <person name="Freese H.M."/>
            <person name="Bunk B."/>
            <person name="Breider S."/>
            <person name="Brinkhoff T."/>
        </authorList>
    </citation>
    <scope>NUCLEOTIDE SEQUENCE [LARGE SCALE GENOMIC DNA]</scope>
    <source>
        <strain evidence="3">P97</strain>
    </source>
</reference>
<dbReference type="Proteomes" id="UP000183859">
    <property type="component" value="Chromosome"/>
</dbReference>
<sequence>MFESEVRVGAGFAPESGSASDAACNVMPLPGDPQARTAAGARKVGVEIEFGGLTSAEAQVITQQQLGGDIHGEDRAGEPNPHVKDTELGDIEVYLDSRYRTEVEGLGKALFSVAEPLIPVEIVTPPLTQAQLPQLDRLCEKLAEAGATGTQDGMLNGFGVHLNVEVADMTADHIVPVLTAFALLDPVLRRSPGIDVSRRVQPFIAPYPAALIDVLCEHPPQTMESLCTLYLDHAADRNHALDLLPLLADYAPDRVRSALGEDDKTAARPAYHYRLPDCRLGQSGWSITYEWNRWAELEQIARDGRLDQLIEAWRSRPRCEQLLNREWAKHAAEVLNTAARGDAA</sequence>
<dbReference type="Pfam" id="PF12224">
    <property type="entry name" value="Amidoligase_2"/>
    <property type="match status" value="1"/>
</dbReference>
<dbReference type="InterPro" id="IPR022025">
    <property type="entry name" value="Amidoligase_2"/>
</dbReference>
<gene>
    <name evidence="2" type="ORF">PhaeoP97_00667</name>
</gene>
<dbReference type="OrthoDB" id="5597599at2"/>
<dbReference type="GO" id="GO:0016874">
    <property type="term" value="F:ligase activity"/>
    <property type="evidence" value="ECO:0007669"/>
    <property type="project" value="UniProtKB-KW"/>
</dbReference>
<keyword evidence="3" id="KW-1185">Reference proteome</keyword>
<organism evidence="2 3">
    <name type="scientific">Phaeobacter porticola</name>
    <dbReference type="NCBI Taxonomy" id="1844006"/>
    <lineage>
        <taxon>Bacteria</taxon>
        <taxon>Pseudomonadati</taxon>
        <taxon>Pseudomonadota</taxon>
        <taxon>Alphaproteobacteria</taxon>
        <taxon>Rhodobacterales</taxon>
        <taxon>Roseobacteraceae</taxon>
        <taxon>Phaeobacter</taxon>
    </lineage>
</organism>
<name>A0A1L3I1W3_9RHOB</name>
<dbReference type="AlphaFoldDB" id="A0A1L3I1W3"/>
<proteinExistence type="predicted"/>
<evidence type="ECO:0000313" key="2">
    <source>
        <dbReference type="EMBL" id="APG46105.1"/>
    </source>
</evidence>
<evidence type="ECO:0000313" key="3">
    <source>
        <dbReference type="Proteomes" id="UP000183859"/>
    </source>
</evidence>
<dbReference type="RefSeq" id="WP_072503862.1">
    <property type="nucleotide sequence ID" value="NZ_CP016364.1"/>
</dbReference>
<feature type="region of interest" description="Disordered" evidence="1">
    <location>
        <begin position="1"/>
        <end position="20"/>
    </location>
</feature>
<dbReference type="EMBL" id="CP016364">
    <property type="protein sequence ID" value="APG46105.1"/>
    <property type="molecule type" value="Genomic_DNA"/>
</dbReference>
<accession>A0A1L3I1W3</accession>
<keyword evidence="2" id="KW-0436">Ligase</keyword>
<evidence type="ECO:0000256" key="1">
    <source>
        <dbReference type="SAM" id="MobiDB-lite"/>
    </source>
</evidence>
<protein>
    <submittedName>
        <fullName evidence="2">Amidoligase enzyme</fullName>
    </submittedName>
</protein>
<dbReference type="KEGG" id="php:PhaeoP97_00667"/>